<comment type="function">
    <text evidence="5">Sigma factors are initiation factors that promote the attachment of RNA polymerase to specific initiation sites and are then released.</text>
</comment>
<name>A0ABT0CF88_THEVL</name>
<evidence type="ECO:0000256" key="4">
    <source>
        <dbReference type="ARBA" id="ARBA00023163"/>
    </source>
</evidence>
<dbReference type="SUPFAM" id="SSF88946">
    <property type="entry name" value="Sigma2 domain of RNA polymerase sigma factors"/>
    <property type="match status" value="1"/>
</dbReference>
<evidence type="ECO:0000259" key="7">
    <source>
        <dbReference type="PROSITE" id="PS00716"/>
    </source>
</evidence>
<gene>
    <name evidence="8" type="ORF">JX360_16250</name>
</gene>
<dbReference type="Pfam" id="PF04539">
    <property type="entry name" value="Sigma70_r3"/>
    <property type="match status" value="1"/>
</dbReference>
<dbReference type="PRINTS" id="PR00046">
    <property type="entry name" value="SIGMA70FCT"/>
</dbReference>
<dbReference type="InterPro" id="IPR014284">
    <property type="entry name" value="RNA_pol_sigma-70_dom"/>
</dbReference>
<keyword evidence="2 5" id="KW-0731">Sigma factor</keyword>
<comment type="caution">
    <text evidence="8">The sequence shown here is derived from an EMBL/GenBank/DDBJ whole genome shotgun (WGS) entry which is preliminary data.</text>
</comment>
<protein>
    <recommendedName>
        <fullName evidence="5">RNA polymerase sigma factor</fullName>
    </recommendedName>
</protein>
<dbReference type="InterPro" id="IPR013325">
    <property type="entry name" value="RNA_pol_sigma_r2"/>
</dbReference>
<proteinExistence type="inferred from homology"/>
<dbReference type="InterPro" id="IPR009042">
    <property type="entry name" value="RNA_pol_sigma70_r1_2"/>
</dbReference>
<evidence type="ECO:0000256" key="2">
    <source>
        <dbReference type="ARBA" id="ARBA00023082"/>
    </source>
</evidence>
<dbReference type="Gene3D" id="1.10.601.10">
    <property type="entry name" value="RNA Polymerase Primary Sigma Factor"/>
    <property type="match status" value="1"/>
</dbReference>
<dbReference type="InterPro" id="IPR036388">
    <property type="entry name" value="WH-like_DNA-bd_sf"/>
</dbReference>
<evidence type="ECO:0000259" key="6">
    <source>
        <dbReference type="PROSITE" id="PS00715"/>
    </source>
</evidence>
<dbReference type="Pfam" id="PF04545">
    <property type="entry name" value="Sigma70_r4"/>
    <property type="match status" value="1"/>
</dbReference>
<keyword evidence="1 5" id="KW-0805">Transcription regulation</keyword>
<dbReference type="InterPro" id="IPR007627">
    <property type="entry name" value="RNA_pol_sigma70_r2"/>
</dbReference>
<dbReference type="Gene3D" id="1.10.10.10">
    <property type="entry name" value="Winged helix-like DNA-binding domain superfamily/Winged helix DNA-binding domain"/>
    <property type="match status" value="2"/>
</dbReference>
<dbReference type="InterPro" id="IPR007624">
    <property type="entry name" value="RNA_pol_sigma70_r3"/>
</dbReference>
<dbReference type="InterPro" id="IPR007630">
    <property type="entry name" value="RNA_pol_sigma70_r4"/>
</dbReference>
<dbReference type="PANTHER" id="PTHR30603:SF47">
    <property type="entry name" value="RNA POLYMERASE SIGMA FACTOR SIGD, CHLOROPLASTIC"/>
    <property type="match status" value="1"/>
</dbReference>
<dbReference type="InterPro" id="IPR000943">
    <property type="entry name" value="RNA_pol_sigma70"/>
</dbReference>
<evidence type="ECO:0000313" key="8">
    <source>
        <dbReference type="EMBL" id="MCJ2544438.1"/>
    </source>
</evidence>
<keyword evidence="3 5" id="KW-0238">DNA-binding</keyword>
<evidence type="ECO:0000313" key="9">
    <source>
        <dbReference type="Proteomes" id="UP000830835"/>
    </source>
</evidence>
<dbReference type="InterPro" id="IPR013324">
    <property type="entry name" value="RNA_pol_sigma_r3/r4-like"/>
</dbReference>
<dbReference type="PANTHER" id="PTHR30603">
    <property type="entry name" value="RNA POLYMERASE SIGMA FACTOR RPO"/>
    <property type="match status" value="1"/>
</dbReference>
<reference evidence="8" key="1">
    <citation type="submission" date="2021-02" db="EMBL/GenBank/DDBJ databases">
        <title>The CRISPR/cas machinery reduction and long-range gene transfer in the hot spring cyanobacterium Synechococcus.</title>
        <authorList>
            <person name="Dvorak P."/>
            <person name="Jahodarova E."/>
            <person name="Hasler P."/>
            <person name="Poulickova A."/>
        </authorList>
    </citation>
    <scope>NUCLEOTIDE SEQUENCE</scope>
    <source>
        <strain evidence="8">Rupite</strain>
    </source>
</reference>
<dbReference type="NCBIfam" id="TIGR02937">
    <property type="entry name" value="sigma70-ECF"/>
    <property type="match status" value="1"/>
</dbReference>
<dbReference type="Proteomes" id="UP000830835">
    <property type="component" value="Unassembled WGS sequence"/>
</dbReference>
<dbReference type="RefSeq" id="WP_244353007.1">
    <property type="nucleotide sequence ID" value="NZ_JAFIRA010000065.1"/>
</dbReference>
<dbReference type="PROSITE" id="PS00715">
    <property type="entry name" value="SIGMA70_1"/>
    <property type="match status" value="1"/>
</dbReference>
<evidence type="ECO:0000256" key="3">
    <source>
        <dbReference type="ARBA" id="ARBA00023125"/>
    </source>
</evidence>
<feature type="domain" description="RNA polymerase sigma-70" evidence="6">
    <location>
        <begin position="247"/>
        <end position="260"/>
    </location>
</feature>
<keyword evidence="4 5" id="KW-0804">Transcription</keyword>
<dbReference type="Pfam" id="PF04542">
    <property type="entry name" value="Sigma70_r2"/>
    <property type="match status" value="1"/>
</dbReference>
<dbReference type="EMBL" id="JAFIRA010000065">
    <property type="protein sequence ID" value="MCJ2544438.1"/>
    <property type="molecule type" value="Genomic_DNA"/>
</dbReference>
<dbReference type="SUPFAM" id="SSF88659">
    <property type="entry name" value="Sigma3 and sigma4 domains of RNA polymerase sigma factors"/>
    <property type="match status" value="2"/>
</dbReference>
<accession>A0ABT0CF88</accession>
<keyword evidence="9" id="KW-1185">Reference proteome</keyword>
<dbReference type="InterPro" id="IPR050239">
    <property type="entry name" value="Sigma-70_RNA_pol_init_factors"/>
</dbReference>
<dbReference type="PROSITE" id="PS00716">
    <property type="entry name" value="SIGMA70_2"/>
    <property type="match status" value="1"/>
</dbReference>
<comment type="similarity">
    <text evidence="5">Belongs to the sigma-70 factor family.</text>
</comment>
<dbReference type="Pfam" id="PF00140">
    <property type="entry name" value="Sigma70_r1_2"/>
    <property type="match status" value="1"/>
</dbReference>
<sequence>MATQLELQDLQSIKTASEVAHLFGSLGYALIAQPLDVAVLELPAQLSERLRAAYVLVEYHQGYSRQVVLLFEVNPGSMGLGVLMHRLARRLAQRPESYILLATVDDYRSLHVTSSVGAKSVYSFQINCQDPSYQELNWIRNLGLRGESLPANQKRQHQMAKYAASQQKEAGRVAHQDLQDSLGSYLRKIGRYPLLTQAEEITLFRQMTVFAGTHRAVQAQKKLITHNLRLVASIAKQYQGQGLDLLDLIQEGNLGLIRAIKKFDYARGTRLSTYATWWIRQAIRRALDNQSHLIRLPNHVWEKIRALKKVAHQLSQNLGRTPTVEELALASNLSPDEIRQMLDWSRGTGFLDAPLFTHEEASLLESLQDQSQSPAKIWEAMDLRASVQKLLSLSTQREQQVLILRFGLGGNEPHSLAEIGRLLSLSRERVRQIEAKGLLKLRRYLCNI</sequence>
<evidence type="ECO:0000256" key="5">
    <source>
        <dbReference type="RuleBase" id="RU362124"/>
    </source>
</evidence>
<organism evidence="8 9">
    <name type="scientific">Thermostichus vulcanus str. 'Rupite'</name>
    <dbReference type="NCBI Taxonomy" id="2813851"/>
    <lineage>
        <taxon>Bacteria</taxon>
        <taxon>Bacillati</taxon>
        <taxon>Cyanobacteriota</taxon>
        <taxon>Cyanophyceae</taxon>
        <taxon>Thermostichales</taxon>
        <taxon>Thermostichaceae</taxon>
        <taxon>Thermostichus</taxon>
    </lineage>
</organism>
<dbReference type="CDD" id="cd06171">
    <property type="entry name" value="Sigma70_r4"/>
    <property type="match status" value="1"/>
</dbReference>
<evidence type="ECO:0000256" key="1">
    <source>
        <dbReference type="ARBA" id="ARBA00023015"/>
    </source>
</evidence>
<feature type="domain" description="RNA polymerase sigma-70" evidence="7">
    <location>
        <begin position="415"/>
        <end position="441"/>
    </location>
</feature>